<evidence type="ECO:0000313" key="1">
    <source>
        <dbReference type="EMBL" id="JAH83983.1"/>
    </source>
</evidence>
<accession>A0A0E9W394</accession>
<reference evidence="1" key="1">
    <citation type="submission" date="2014-11" db="EMBL/GenBank/DDBJ databases">
        <authorList>
            <person name="Amaro Gonzalez C."/>
        </authorList>
    </citation>
    <scope>NUCLEOTIDE SEQUENCE</scope>
</reference>
<name>A0A0E9W394_ANGAN</name>
<reference evidence="1" key="2">
    <citation type="journal article" date="2015" name="Fish Shellfish Immunol.">
        <title>Early steps in the European eel (Anguilla anguilla)-Vibrio vulnificus interaction in the gills: Role of the RtxA13 toxin.</title>
        <authorList>
            <person name="Callol A."/>
            <person name="Pajuelo D."/>
            <person name="Ebbesson L."/>
            <person name="Teles M."/>
            <person name="MacKenzie S."/>
            <person name="Amaro C."/>
        </authorList>
    </citation>
    <scope>NUCLEOTIDE SEQUENCE</scope>
</reference>
<dbReference type="AlphaFoldDB" id="A0A0E9W394"/>
<sequence length="36" mass="3779">MLRALFVSLSSVEINQTCGIISLKSVGGLSTKPEVT</sequence>
<protein>
    <submittedName>
        <fullName evidence="1">Uncharacterized protein</fullName>
    </submittedName>
</protein>
<dbReference type="EMBL" id="GBXM01024594">
    <property type="protein sequence ID" value="JAH83983.1"/>
    <property type="molecule type" value="Transcribed_RNA"/>
</dbReference>
<proteinExistence type="predicted"/>
<organism evidence="1">
    <name type="scientific">Anguilla anguilla</name>
    <name type="common">European freshwater eel</name>
    <name type="synonym">Muraena anguilla</name>
    <dbReference type="NCBI Taxonomy" id="7936"/>
    <lineage>
        <taxon>Eukaryota</taxon>
        <taxon>Metazoa</taxon>
        <taxon>Chordata</taxon>
        <taxon>Craniata</taxon>
        <taxon>Vertebrata</taxon>
        <taxon>Euteleostomi</taxon>
        <taxon>Actinopterygii</taxon>
        <taxon>Neopterygii</taxon>
        <taxon>Teleostei</taxon>
        <taxon>Anguilliformes</taxon>
        <taxon>Anguillidae</taxon>
        <taxon>Anguilla</taxon>
    </lineage>
</organism>